<dbReference type="InterPro" id="IPR036397">
    <property type="entry name" value="RNaseH_sf"/>
</dbReference>
<dbReference type="CDD" id="cd07182">
    <property type="entry name" value="RNase_HII_bacteria_HII_like"/>
    <property type="match status" value="1"/>
</dbReference>
<keyword evidence="10 14" id="KW-0255">Endonuclease</keyword>
<dbReference type="PANTHER" id="PTHR10954:SF18">
    <property type="entry name" value="RIBONUCLEASE HII"/>
    <property type="match status" value="1"/>
</dbReference>
<comment type="catalytic activity">
    <reaction evidence="1 14">
        <text>Endonucleolytic cleavage to 5'-phosphomonoester.</text>
        <dbReference type="EC" id="3.1.26.4"/>
    </reaction>
</comment>
<evidence type="ECO:0000256" key="11">
    <source>
        <dbReference type="ARBA" id="ARBA00022801"/>
    </source>
</evidence>
<evidence type="ECO:0000256" key="7">
    <source>
        <dbReference type="ARBA" id="ARBA00022490"/>
    </source>
</evidence>
<evidence type="ECO:0000256" key="13">
    <source>
        <dbReference type="PROSITE-ProRule" id="PRU01319"/>
    </source>
</evidence>
<evidence type="ECO:0000256" key="14">
    <source>
        <dbReference type="RuleBase" id="RU003515"/>
    </source>
</evidence>
<dbReference type="PROSITE" id="PS51975">
    <property type="entry name" value="RNASE_H_2"/>
    <property type="match status" value="1"/>
</dbReference>
<evidence type="ECO:0000256" key="10">
    <source>
        <dbReference type="ARBA" id="ARBA00022759"/>
    </source>
</evidence>
<reference evidence="16 17" key="1">
    <citation type="submission" date="2017-09" db="EMBL/GenBank/DDBJ databases">
        <title>Depth-based differentiation of microbial function through sediment-hosted aquifers and enrichment of novel symbionts in the deep terrestrial subsurface.</title>
        <authorList>
            <person name="Probst A.J."/>
            <person name="Ladd B."/>
            <person name="Jarett J.K."/>
            <person name="Geller-Mcgrath D.E."/>
            <person name="Sieber C.M."/>
            <person name="Emerson J.B."/>
            <person name="Anantharaman K."/>
            <person name="Thomas B.C."/>
            <person name="Malmstrom R."/>
            <person name="Stieglmeier M."/>
            <person name="Klingl A."/>
            <person name="Woyke T."/>
            <person name="Ryan C.M."/>
            <person name="Banfield J.F."/>
        </authorList>
    </citation>
    <scope>NUCLEOTIDE SEQUENCE [LARGE SCALE GENOMIC DNA]</scope>
    <source>
        <strain evidence="16">CG10_big_fil_rev_8_21_14_0_10_31_9</strain>
    </source>
</reference>
<keyword evidence="7" id="KW-0963">Cytoplasm</keyword>
<evidence type="ECO:0000256" key="5">
    <source>
        <dbReference type="ARBA" id="ARBA00004496"/>
    </source>
</evidence>
<evidence type="ECO:0000256" key="1">
    <source>
        <dbReference type="ARBA" id="ARBA00000077"/>
    </source>
</evidence>
<feature type="domain" description="RNase H type-2" evidence="15">
    <location>
        <begin position="4"/>
        <end position="215"/>
    </location>
</feature>
<comment type="similarity">
    <text evidence="6 14">Belongs to the RNase HII family.</text>
</comment>
<dbReference type="Pfam" id="PF01351">
    <property type="entry name" value="RNase_HII"/>
    <property type="match status" value="1"/>
</dbReference>
<name>A0A2H0RDW8_9BACT</name>
<dbReference type="Proteomes" id="UP000231602">
    <property type="component" value="Unassembled WGS sequence"/>
</dbReference>
<comment type="cofactor">
    <cofactor evidence="2">
        <name>Mn(2+)</name>
        <dbReference type="ChEBI" id="CHEBI:29035"/>
    </cofactor>
</comment>
<dbReference type="InterPro" id="IPR012337">
    <property type="entry name" value="RNaseH-like_sf"/>
</dbReference>
<evidence type="ECO:0000259" key="15">
    <source>
        <dbReference type="PROSITE" id="PS51975"/>
    </source>
</evidence>
<evidence type="ECO:0000256" key="9">
    <source>
        <dbReference type="ARBA" id="ARBA00022723"/>
    </source>
</evidence>
<dbReference type="InterPro" id="IPR022898">
    <property type="entry name" value="RNase_HII"/>
</dbReference>
<dbReference type="EC" id="3.1.26.4" evidence="14"/>
<evidence type="ECO:0000313" key="16">
    <source>
        <dbReference type="EMBL" id="PIR44204.1"/>
    </source>
</evidence>
<comment type="caution">
    <text evidence="16">The sequence shown here is derived from an EMBL/GenBank/DDBJ whole genome shotgun (WGS) entry which is preliminary data.</text>
</comment>
<comment type="caution">
    <text evidence="13">Lacks conserved residue(s) required for the propagation of feature annotation.</text>
</comment>
<keyword evidence="9" id="KW-0479">Metal-binding</keyword>
<organism evidence="16 17">
    <name type="scientific">Candidatus Wolfebacteria bacterium CG10_big_fil_rev_8_21_14_0_10_31_9</name>
    <dbReference type="NCBI Taxonomy" id="1975070"/>
    <lineage>
        <taxon>Bacteria</taxon>
        <taxon>Candidatus Wolfeibacteriota</taxon>
    </lineage>
</organism>
<evidence type="ECO:0000313" key="17">
    <source>
        <dbReference type="Proteomes" id="UP000231602"/>
    </source>
</evidence>
<dbReference type="GO" id="GO:0005737">
    <property type="term" value="C:cytoplasm"/>
    <property type="evidence" value="ECO:0007669"/>
    <property type="project" value="UniProtKB-SubCell"/>
</dbReference>
<dbReference type="GO" id="GO:0046872">
    <property type="term" value="F:metal ion binding"/>
    <property type="evidence" value="ECO:0007669"/>
    <property type="project" value="UniProtKB-KW"/>
</dbReference>
<dbReference type="GO" id="GO:0006298">
    <property type="term" value="P:mismatch repair"/>
    <property type="evidence" value="ECO:0007669"/>
    <property type="project" value="TreeGrafter"/>
</dbReference>
<evidence type="ECO:0000256" key="2">
    <source>
        <dbReference type="ARBA" id="ARBA00001936"/>
    </source>
</evidence>
<evidence type="ECO:0000256" key="3">
    <source>
        <dbReference type="ARBA" id="ARBA00001946"/>
    </source>
</evidence>
<dbReference type="EMBL" id="PCXV01000020">
    <property type="protein sequence ID" value="PIR44204.1"/>
    <property type="molecule type" value="Genomic_DNA"/>
</dbReference>
<evidence type="ECO:0000256" key="6">
    <source>
        <dbReference type="ARBA" id="ARBA00007383"/>
    </source>
</evidence>
<dbReference type="AlphaFoldDB" id="A0A2H0RDW8"/>
<dbReference type="InterPro" id="IPR024567">
    <property type="entry name" value="RNase_HII/HIII_dom"/>
</dbReference>
<sequence>MRTGYIIGIDEVGRGPLAGPVTVAALLLTNNMRRKVLNSKFKLKDSKKLSQKQREEWVKFIKIHKIPYVICSISPKIIDRINISQSANLAATKTLKKLTLQLTTKQIHKLTFFLDGGLRLQKNLFMDSKFYFLNSRTIIRGDEKIPAISLASIIAKVHRDNYMKKMDKKYPGYYFHKHKGYGTKLHYQMIKKHGISKIHRKSFLKNNAKQIKHRMILH</sequence>
<dbReference type="GO" id="GO:0003723">
    <property type="term" value="F:RNA binding"/>
    <property type="evidence" value="ECO:0007669"/>
    <property type="project" value="UniProtKB-UniRule"/>
</dbReference>
<evidence type="ECO:0000256" key="12">
    <source>
        <dbReference type="ARBA" id="ARBA00023211"/>
    </source>
</evidence>
<comment type="cofactor">
    <cofactor evidence="3">
        <name>Mg(2+)</name>
        <dbReference type="ChEBI" id="CHEBI:18420"/>
    </cofactor>
</comment>
<accession>A0A2H0RDW8</accession>
<keyword evidence="8 14" id="KW-0540">Nuclease</keyword>
<dbReference type="GO" id="GO:0043137">
    <property type="term" value="P:DNA replication, removal of RNA primer"/>
    <property type="evidence" value="ECO:0007669"/>
    <property type="project" value="TreeGrafter"/>
</dbReference>
<proteinExistence type="inferred from homology"/>
<dbReference type="InterPro" id="IPR001352">
    <property type="entry name" value="RNase_HII/HIII"/>
</dbReference>
<dbReference type="SUPFAM" id="SSF53098">
    <property type="entry name" value="Ribonuclease H-like"/>
    <property type="match status" value="1"/>
</dbReference>
<protein>
    <recommendedName>
        <fullName evidence="14">Ribonuclease</fullName>
        <ecNumber evidence="14">3.1.26.4</ecNumber>
    </recommendedName>
</protein>
<evidence type="ECO:0000256" key="4">
    <source>
        <dbReference type="ARBA" id="ARBA00004065"/>
    </source>
</evidence>
<comment type="subcellular location">
    <subcellularLocation>
        <location evidence="5">Cytoplasm</location>
    </subcellularLocation>
</comment>
<comment type="function">
    <text evidence="4 14">Endonuclease that specifically degrades the RNA of RNA-DNA hybrids.</text>
</comment>
<dbReference type="NCBIfam" id="NF000595">
    <property type="entry name" value="PRK00015.1-3"/>
    <property type="match status" value="1"/>
</dbReference>
<dbReference type="GO" id="GO:0004523">
    <property type="term" value="F:RNA-DNA hybrid ribonuclease activity"/>
    <property type="evidence" value="ECO:0007669"/>
    <property type="project" value="UniProtKB-EC"/>
</dbReference>
<keyword evidence="12" id="KW-0464">Manganese</keyword>
<dbReference type="PANTHER" id="PTHR10954">
    <property type="entry name" value="RIBONUCLEASE H2 SUBUNIT A"/>
    <property type="match status" value="1"/>
</dbReference>
<dbReference type="Gene3D" id="3.30.420.10">
    <property type="entry name" value="Ribonuclease H-like superfamily/Ribonuclease H"/>
    <property type="match status" value="1"/>
</dbReference>
<gene>
    <name evidence="16" type="ORF">COV23_01140</name>
</gene>
<evidence type="ECO:0000256" key="8">
    <source>
        <dbReference type="ARBA" id="ARBA00022722"/>
    </source>
</evidence>
<keyword evidence="11 14" id="KW-0378">Hydrolase</keyword>
<dbReference type="GO" id="GO:0032299">
    <property type="term" value="C:ribonuclease H2 complex"/>
    <property type="evidence" value="ECO:0007669"/>
    <property type="project" value="TreeGrafter"/>
</dbReference>